<dbReference type="EMBL" id="MEXR01000032">
    <property type="protein sequence ID" value="OGD09448.1"/>
    <property type="molecule type" value="Genomic_DNA"/>
</dbReference>
<reference evidence="2 3" key="1">
    <citation type="journal article" date="2016" name="Nat. Commun.">
        <title>Thousands of microbial genomes shed light on interconnected biogeochemical processes in an aquifer system.</title>
        <authorList>
            <person name="Anantharaman K."/>
            <person name="Brown C.T."/>
            <person name="Hug L.A."/>
            <person name="Sharon I."/>
            <person name="Castelle C.J."/>
            <person name="Probst A.J."/>
            <person name="Thomas B.C."/>
            <person name="Singh A."/>
            <person name="Wilkins M.J."/>
            <person name="Karaoz U."/>
            <person name="Brodie E.L."/>
            <person name="Williams K.H."/>
            <person name="Hubbard S.S."/>
            <person name="Banfield J.F."/>
        </authorList>
    </citation>
    <scope>NUCLEOTIDE SEQUENCE [LARGE SCALE GENOMIC DNA]</scope>
</reference>
<name>A0A1F4ZTI7_9BACT</name>
<gene>
    <name evidence="2" type="ORF">A2397_02035</name>
</gene>
<keyword evidence="1" id="KW-1133">Transmembrane helix</keyword>
<organism evidence="2 3">
    <name type="scientific">Candidatus Amesbacteria bacterium RIFOXYB1_FULL_44_23</name>
    <dbReference type="NCBI Taxonomy" id="1797263"/>
    <lineage>
        <taxon>Bacteria</taxon>
        <taxon>Candidatus Amesiibacteriota</taxon>
    </lineage>
</organism>
<evidence type="ECO:0000313" key="3">
    <source>
        <dbReference type="Proteomes" id="UP000176424"/>
    </source>
</evidence>
<evidence type="ECO:0000256" key="1">
    <source>
        <dbReference type="SAM" id="Phobius"/>
    </source>
</evidence>
<feature type="transmembrane region" description="Helical" evidence="1">
    <location>
        <begin position="7"/>
        <end position="27"/>
    </location>
</feature>
<accession>A0A1F4ZTI7</accession>
<evidence type="ECO:0000313" key="2">
    <source>
        <dbReference type="EMBL" id="OGD09448.1"/>
    </source>
</evidence>
<sequence>MTLSEKFALVLASVPAVISLIGIFYNYNLSNKLKSLGEDETEKRKLRNKIQDRLAEFEEQCLPSLKFSENISQRLIHIARNVKMYNPSLSTMIRAFVQDWKKIPSFTGGESIFEPKQSEINYFKDYIEHIGDRADTLLSNLSLIDRVKIFISWINFRSNLKKGP</sequence>
<comment type="caution">
    <text evidence="2">The sequence shown here is derived from an EMBL/GenBank/DDBJ whole genome shotgun (WGS) entry which is preliminary data.</text>
</comment>
<dbReference type="STRING" id="1797263.A2397_02035"/>
<keyword evidence="1" id="KW-0812">Transmembrane</keyword>
<protein>
    <submittedName>
        <fullName evidence="2">Uncharacterized protein</fullName>
    </submittedName>
</protein>
<dbReference type="AlphaFoldDB" id="A0A1F4ZTI7"/>
<keyword evidence="1" id="KW-0472">Membrane</keyword>
<dbReference type="Proteomes" id="UP000176424">
    <property type="component" value="Unassembled WGS sequence"/>
</dbReference>
<proteinExistence type="predicted"/>